<feature type="compositionally biased region" description="Low complexity" evidence="1">
    <location>
        <begin position="1"/>
        <end position="16"/>
    </location>
</feature>
<keyword evidence="3" id="KW-1185">Reference proteome</keyword>
<evidence type="ECO:0000313" key="2">
    <source>
        <dbReference type="EMBL" id="GAM39888.1"/>
    </source>
</evidence>
<evidence type="ECO:0008006" key="4">
    <source>
        <dbReference type="Google" id="ProtNLM"/>
    </source>
</evidence>
<gene>
    <name evidence="2" type="ORF">TCE0_034f11801</name>
</gene>
<comment type="caution">
    <text evidence="2">The sequence shown here is derived from an EMBL/GenBank/DDBJ whole genome shotgun (WGS) entry which is preliminary data.</text>
</comment>
<name>A0A6V8HEH6_TALPI</name>
<evidence type="ECO:0000313" key="3">
    <source>
        <dbReference type="Proteomes" id="UP000053095"/>
    </source>
</evidence>
<feature type="region of interest" description="Disordered" evidence="1">
    <location>
        <begin position="1"/>
        <end position="82"/>
    </location>
</feature>
<dbReference type="EMBL" id="DF933830">
    <property type="protein sequence ID" value="GAM39888.1"/>
    <property type="molecule type" value="Genomic_DNA"/>
</dbReference>
<organism evidence="2 3">
    <name type="scientific">Talaromyces pinophilus</name>
    <name type="common">Penicillium pinophilum</name>
    <dbReference type="NCBI Taxonomy" id="128442"/>
    <lineage>
        <taxon>Eukaryota</taxon>
        <taxon>Fungi</taxon>
        <taxon>Dikarya</taxon>
        <taxon>Ascomycota</taxon>
        <taxon>Pezizomycotina</taxon>
        <taxon>Eurotiomycetes</taxon>
        <taxon>Eurotiomycetidae</taxon>
        <taxon>Eurotiales</taxon>
        <taxon>Trichocomaceae</taxon>
        <taxon>Talaromyces</taxon>
        <taxon>Talaromyces sect. Talaromyces</taxon>
    </lineage>
</organism>
<dbReference type="AlphaFoldDB" id="A0A6V8HEH6"/>
<accession>A0A6V8HEH6</accession>
<sequence>MTPSLSSNTPTNTPKSQLQRQDTDDPEEARDGLTATKKRKRRPGRPLLSFAQLKSRKTAREAARRSKNEWKISSQSDGSSASILEATKSERRNGSSALEQLPVELLERIFLYALETNFCRASPFLASAVSSERIYRTLIRLAFFKDSESEDGETPWPIPVSGQQVKTARERIVAALKPADYDTMRLDEADRANLQATILKCKWCTKQRIQAQLPALMQMTIQKHWVGTGIVISDPKQREILDNLLQVSGYETVVRIPLFEGTGPNGVTYRMAIKPLVWIHIFDEGSYFDVNHRVMGIRSIPDYLLRGRRADNGKGYHFTGDDVDLLELFRQEYDYTATGHDVHFSRDALQSGLRTAITTFHQRALTTLLKVDEFFFRRRLETIPPPGCANQCTGPIYAIPQDCFVQAIQLPMPHSMYFFIELLRGNAESMPPDSPEITQWAMELSSGTYQGYHRIADVENKMAQTFGRWLLDFMITLPGIIDESREDPERRALFYFGEYRYRRYVPCLLNAVNDGQPTLFHESFPNWIYDFSFDVSETWPTIGKEWK</sequence>
<feature type="compositionally biased region" description="Low complexity" evidence="1">
    <location>
        <begin position="73"/>
        <end position="82"/>
    </location>
</feature>
<protein>
    <recommendedName>
        <fullName evidence="4">F-box domain-containing protein</fullName>
    </recommendedName>
</protein>
<feature type="compositionally biased region" description="Basic and acidic residues" evidence="1">
    <location>
        <begin position="58"/>
        <end position="70"/>
    </location>
</feature>
<evidence type="ECO:0000256" key="1">
    <source>
        <dbReference type="SAM" id="MobiDB-lite"/>
    </source>
</evidence>
<proteinExistence type="predicted"/>
<dbReference type="Proteomes" id="UP000053095">
    <property type="component" value="Unassembled WGS sequence"/>
</dbReference>
<reference evidence="3" key="1">
    <citation type="journal article" date="2015" name="Genome Announc.">
        <title>Draft genome sequence of Talaromyces cellulolyticus strain Y-94, a source of lignocellulosic biomass-degrading enzymes.</title>
        <authorList>
            <person name="Fujii T."/>
            <person name="Koike H."/>
            <person name="Sawayama S."/>
            <person name="Yano S."/>
            <person name="Inoue H."/>
        </authorList>
    </citation>
    <scope>NUCLEOTIDE SEQUENCE [LARGE SCALE GENOMIC DNA]</scope>
    <source>
        <strain evidence="3">Y-94</strain>
    </source>
</reference>